<reference evidence="3" key="1">
    <citation type="journal article" date="2019" name="Int. J. Syst. Evol. Microbiol.">
        <title>The Global Catalogue of Microorganisms (GCM) 10K type strain sequencing project: providing services to taxonomists for standard genome sequencing and annotation.</title>
        <authorList>
            <consortium name="The Broad Institute Genomics Platform"/>
            <consortium name="The Broad Institute Genome Sequencing Center for Infectious Disease"/>
            <person name="Wu L."/>
            <person name="Ma J."/>
        </authorList>
    </citation>
    <scope>NUCLEOTIDE SEQUENCE [LARGE SCALE GENOMIC DNA]</scope>
    <source>
        <strain evidence="3">JCM 17304</strain>
    </source>
</reference>
<organism evidence="2 3">
    <name type="scientific">Zhongshania borealis</name>
    <dbReference type="NCBI Taxonomy" id="889488"/>
    <lineage>
        <taxon>Bacteria</taxon>
        <taxon>Pseudomonadati</taxon>
        <taxon>Pseudomonadota</taxon>
        <taxon>Gammaproteobacteria</taxon>
        <taxon>Cellvibrionales</taxon>
        <taxon>Spongiibacteraceae</taxon>
        <taxon>Zhongshania</taxon>
    </lineage>
</organism>
<gene>
    <name evidence="2" type="ORF">GCM10022414_36110</name>
</gene>
<name>A0ABP7X6K0_9GAMM</name>
<evidence type="ECO:0000313" key="2">
    <source>
        <dbReference type="EMBL" id="GAA4105998.1"/>
    </source>
</evidence>
<accession>A0ABP7X6K0</accession>
<dbReference type="EMBL" id="BAABDM010000012">
    <property type="protein sequence ID" value="GAA4105998.1"/>
    <property type="molecule type" value="Genomic_DNA"/>
</dbReference>
<protein>
    <submittedName>
        <fullName evidence="2">Uncharacterized protein</fullName>
    </submittedName>
</protein>
<evidence type="ECO:0000256" key="1">
    <source>
        <dbReference type="SAM" id="SignalP"/>
    </source>
</evidence>
<comment type="caution">
    <text evidence="2">The sequence shown here is derived from an EMBL/GenBank/DDBJ whole genome shotgun (WGS) entry which is preliminary data.</text>
</comment>
<dbReference type="Proteomes" id="UP001500392">
    <property type="component" value="Unassembled WGS sequence"/>
</dbReference>
<feature type="chain" id="PRO_5047517189" evidence="1">
    <location>
        <begin position="21"/>
        <end position="114"/>
    </location>
</feature>
<sequence>MKPLVFAAALSAAVYGSAVSADCFDRVLITLKSAPEIPSALESNFETMEQVGEQIQGVVSSAESLLSQCSGSSYNFRFSYVMHRIESIANDYNEQARLYNSLTPIAKDQLASAS</sequence>
<keyword evidence="1" id="KW-0732">Signal</keyword>
<proteinExistence type="predicted"/>
<keyword evidence="3" id="KW-1185">Reference proteome</keyword>
<evidence type="ECO:0000313" key="3">
    <source>
        <dbReference type="Proteomes" id="UP001500392"/>
    </source>
</evidence>
<feature type="signal peptide" evidence="1">
    <location>
        <begin position="1"/>
        <end position="20"/>
    </location>
</feature>
<dbReference type="RefSeq" id="WP_344938759.1">
    <property type="nucleotide sequence ID" value="NZ_BAABDM010000012.1"/>
</dbReference>